<feature type="chain" id="PRO_5007574449" description="Stress-response A/B barrel domain-containing protein" evidence="1">
    <location>
        <begin position="22"/>
        <end position="127"/>
    </location>
</feature>
<organism evidence="3 4">
    <name type="scientific">Roseivirga spongicola</name>
    <dbReference type="NCBI Taxonomy" id="333140"/>
    <lineage>
        <taxon>Bacteria</taxon>
        <taxon>Pseudomonadati</taxon>
        <taxon>Bacteroidota</taxon>
        <taxon>Cytophagia</taxon>
        <taxon>Cytophagales</taxon>
        <taxon>Roseivirgaceae</taxon>
        <taxon>Roseivirga</taxon>
    </lineage>
</organism>
<evidence type="ECO:0000256" key="1">
    <source>
        <dbReference type="SAM" id="SignalP"/>
    </source>
</evidence>
<proteinExistence type="predicted"/>
<protein>
    <recommendedName>
        <fullName evidence="2">Stress-response A/B barrel domain-containing protein</fullName>
    </recommendedName>
</protein>
<dbReference type="RefSeq" id="WP_068219172.1">
    <property type="nucleotide sequence ID" value="NZ_LRPC01000012.1"/>
</dbReference>
<dbReference type="Proteomes" id="UP000075606">
    <property type="component" value="Unassembled WGS sequence"/>
</dbReference>
<dbReference type="PROSITE" id="PS51257">
    <property type="entry name" value="PROKAR_LIPOPROTEIN"/>
    <property type="match status" value="1"/>
</dbReference>
<keyword evidence="1" id="KW-0732">Signal</keyword>
<evidence type="ECO:0000313" key="3">
    <source>
        <dbReference type="EMBL" id="KYG75609.1"/>
    </source>
</evidence>
<dbReference type="InterPro" id="IPR011008">
    <property type="entry name" value="Dimeric_a/b-barrel"/>
</dbReference>
<evidence type="ECO:0000259" key="2">
    <source>
        <dbReference type="PROSITE" id="PS51502"/>
    </source>
</evidence>
<name>A0A150XA49_9BACT</name>
<accession>A0A150XA49</accession>
<dbReference type="SUPFAM" id="SSF54909">
    <property type="entry name" value="Dimeric alpha+beta barrel"/>
    <property type="match status" value="1"/>
</dbReference>
<feature type="signal peptide" evidence="1">
    <location>
        <begin position="1"/>
        <end position="21"/>
    </location>
</feature>
<dbReference type="AlphaFoldDB" id="A0A150XA49"/>
<dbReference type="PROSITE" id="PS51502">
    <property type="entry name" value="S_R_A_B_BARREL"/>
    <property type="match status" value="1"/>
</dbReference>
<keyword evidence="4" id="KW-1185">Reference proteome</keyword>
<gene>
    <name evidence="3" type="ORF">AWW68_07165</name>
</gene>
<dbReference type="OrthoDB" id="7189263at2"/>
<feature type="domain" description="Stress-response A/B barrel" evidence="2">
    <location>
        <begin position="31"/>
        <end position="126"/>
    </location>
</feature>
<reference evidence="3 4" key="1">
    <citation type="submission" date="2016-01" db="EMBL/GenBank/DDBJ databases">
        <title>Genome sequencing of Roseivirga spongicola UST030701-084.</title>
        <authorList>
            <person name="Selvaratnam C."/>
            <person name="Thevarajoo S."/>
            <person name="Goh K.M."/>
            <person name="Ee R."/>
            <person name="Chan K.-G."/>
            <person name="Chong C.S."/>
        </authorList>
    </citation>
    <scope>NUCLEOTIDE SEQUENCE [LARGE SCALE GENOMIC DNA]</scope>
    <source>
        <strain evidence="3 4">UST030701-084</strain>
    </source>
</reference>
<dbReference type="Pfam" id="PF07876">
    <property type="entry name" value="Dabb"/>
    <property type="match status" value="1"/>
</dbReference>
<dbReference type="Gene3D" id="3.30.70.100">
    <property type="match status" value="1"/>
</dbReference>
<evidence type="ECO:0000313" key="4">
    <source>
        <dbReference type="Proteomes" id="UP000075606"/>
    </source>
</evidence>
<dbReference type="InterPro" id="IPR013097">
    <property type="entry name" value="Dabb"/>
</dbReference>
<dbReference type="EMBL" id="LRPC01000012">
    <property type="protein sequence ID" value="KYG75609.1"/>
    <property type="molecule type" value="Genomic_DNA"/>
</dbReference>
<dbReference type="SMART" id="SM00886">
    <property type="entry name" value="Dabb"/>
    <property type="match status" value="1"/>
</dbReference>
<comment type="caution">
    <text evidence="3">The sequence shown here is derived from an EMBL/GenBank/DDBJ whole genome shotgun (WGS) entry which is preliminary data.</text>
</comment>
<sequence>MKWLSLLFLAFVLLGCQTGNSEDIDQSERPFIHSVYFWFKEGVTEEQKEQFFADTEKLRDIEVVQVLYTGVPAETTRPIVGRSYDFAVIVHFKDIAAHDVYQQHPIHLALLENGASLWDKVMITDVN</sequence>
<dbReference type="STRING" id="333140.AWW68_07165"/>